<evidence type="ECO:0000256" key="1">
    <source>
        <dbReference type="ARBA" id="ARBA00004071"/>
    </source>
</evidence>
<name>A0ABP1RUY2_9HEXA</name>
<evidence type="ECO:0000313" key="9">
    <source>
        <dbReference type="EMBL" id="CAL8136124.1"/>
    </source>
</evidence>
<evidence type="ECO:0000256" key="4">
    <source>
        <dbReference type="ARBA" id="ARBA00022729"/>
    </source>
</evidence>
<dbReference type="SMART" id="SM00812">
    <property type="entry name" value="Alpha_L_fucos"/>
    <property type="match status" value="1"/>
</dbReference>
<evidence type="ECO:0000256" key="5">
    <source>
        <dbReference type="ARBA" id="ARBA00022801"/>
    </source>
</evidence>
<accession>A0ABP1RUY2</accession>
<dbReference type="EC" id="3.2.1.51" evidence="3"/>
<dbReference type="InterPro" id="IPR000933">
    <property type="entry name" value="Glyco_hydro_29"/>
</dbReference>
<keyword evidence="10" id="KW-1185">Reference proteome</keyword>
<dbReference type="InterPro" id="IPR017853">
    <property type="entry name" value="GH"/>
</dbReference>
<evidence type="ECO:0000259" key="8">
    <source>
        <dbReference type="Pfam" id="PF16757"/>
    </source>
</evidence>
<dbReference type="Proteomes" id="UP001642540">
    <property type="component" value="Unassembled WGS sequence"/>
</dbReference>
<evidence type="ECO:0000313" key="10">
    <source>
        <dbReference type="Proteomes" id="UP001642540"/>
    </source>
</evidence>
<protein>
    <recommendedName>
        <fullName evidence="3">alpha-L-fucosidase</fullName>
        <ecNumber evidence="3">3.2.1.51</ecNumber>
    </recommendedName>
</protein>
<dbReference type="InterPro" id="IPR016286">
    <property type="entry name" value="FUC_metazoa-typ"/>
</dbReference>
<dbReference type="PANTHER" id="PTHR10030:SF37">
    <property type="entry name" value="ALPHA-L-FUCOSIDASE-RELATED"/>
    <property type="match status" value="1"/>
</dbReference>
<comment type="function">
    <text evidence="1">Alpha-L-fucosidase is responsible for hydrolyzing the alpha-1,6-linked fucose joined to the reducing-end N-acetylglucosamine of the carbohydrate moieties of glycoproteins.</text>
</comment>
<feature type="domain" description="Alpha-L-fucosidase C-terminal" evidence="8">
    <location>
        <begin position="82"/>
        <end position="162"/>
    </location>
</feature>
<dbReference type="InterPro" id="IPR031919">
    <property type="entry name" value="Fucosidase_C"/>
</dbReference>
<keyword evidence="5" id="KW-0378">Hydrolase</keyword>
<dbReference type="InterPro" id="IPR057739">
    <property type="entry name" value="Glyco_hydro_29_N"/>
</dbReference>
<dbReference type="Gene3D" id="3.20.20.80">
    <property type="entry name" value="Glycosidases"/>
    <property type="match status" value="1"/>
</dbReference>
<organism evidence="9 10">
    <name type="scientific">Orchesella dallaii</name>
    <dbReference type="NCBI Taxonomy" id="48710"/>
    <lineage>
        <taxon>Eukaryota</taxon>
        <taxon>Metazoa</taxon>
        <taxon>Ecdysozoa</taxon>
        <taxon>Arthropoda</taxon>
        <taxon>Hexapoda</taxon>
        <taxon>Collembola</taxon>
        <taxon>Entomobryomorpha</taxon>
        <taxon>Entomobryoidea</taxon>
        <taxon>Orchesellidae</taxon>
        <taxon>Orchesellinae</taxon>
        <taxon>Orchesella</taxon>
    </lineage>
</organism>
<keyword evidence="4" id="KW-0732">Signal</keyword>
<proteinExistence type="inferred from homology"/>
<dbReference type="InterPro" id="IPR013780">
    <property type="entry name" value="Glyco_hydro_b"/>
</dbReference>
<reference evidence="9 10" key="1">
    <citation type="submission" date="2024-08" db="EMBL/GenBank/DDBJ databases">
        <authorList>
            <person name="Cucini C."/>
            <person name="Frati F."/>
        </authorList>
    </citation>
    <scope>NUCLEOTIDE SEQUENCE [LARGE SCALE GENOMIC DNA]</scope>
</reference>
<evidence type="ECO:0000256" key="6">
    <source>
        <dbReference type="ARBA" id="ARBA00023295"/>
    </source>
</evidence>
<gene>
    <name evidence="9" type="ORF">ODALV1_LOCUS26298</name>
</gene>
<sequence>MTLDLESWGYRRNAKIEDYLTPEDLMRTIVESVSCGGNVLVNVGPTREGIIPAIQQERLEQMGEWLNVNGPAIYNSIPFTVQNDTVTPGVWYTKSADESQVYAMITSWPGSSITLGAITPSADATITMLGSESVLSWTQTSDGVVIQLPRQETIKSKWVWTLVFNR</sequence>
<dbReference type="Pfam" id="PF16757">
    <property type="entry name" value="Fucosidase_C"/>
    <property type="match status" value="1"/>
</dbReference>
<evidence type="ECO:0000256" key="2">
    <source>
        <dbReference type="ARBA" id="ARBA00007951"/>
    </source>
</evidence>
<keyword evidence="6" id="KW-0326">Glycosidase</keyword>
<dbReference type="PANTHER" id="PTHR10030">
    <property type="entry name" value="ALPHA-L-FUCOSIDASE"/>
    <property type="match status" value="1"/>
</dbReference>
<comment type="similarity">
    <text evidence="2">Belongs to the glycosyl hydrolase 29 family.</text>
</comment>
<comment type="caution">
    <text evidence="9">The sequence shown here is derived from an EMBL/GenBank/DDBJ whole genome shotgun (WGS) entry which is preliminary data.</text>
</comment>
<dbReference type="EMBL" id="CAXLJM020000110">
    <property type="protein sequence ID" value="CAL8136124.1"/>
    <property type="molecule type" value="Genomic_DNA"/>
</dbReference>
<dbReference type="Pfam" id="PF01120">
    <property type="entry name" value="Alpha_L_fucos"/>
    <property type="match status" value="1"/>
</dbReference>
<dbReference type="Gene3D" id="2.60.40.1180">
    <property type="entry name" value="Golgi alpha-mannosidase II"/>
    <property type="match status" value="1"/>
</dbReference>
<evidence type="ECO:0000259" key="7">
    <source>
        <dbReference type="Pfam" id="PF01120"/>
    </source>
</evidence>
<dbReference type="PRINTS" id="PR00741">
    <property type="entry name" value="GLHYDRLASE29"/>
</dbReference>
<dbReference type="SUPFAM" id="SSF51445">
    <property type="entry name" value="(Trans)glycosidases"/>
    <property type="match status" value="1"/>
</dbReference>
<evidence type="ECO:0000256" key="3">
    <source>
        <dbReference type="ARBA" id="ARBA00012662"/>
    </source>
</evidence>
<feature type="domain" description="Glycoside hydrolase family 29 N-terminal" evidence="7">
    <location>
        <begin position="1"/>
        <end position="70"/>
    </location>
</feature>